<sequence length="208" mass="23470">MTSLFTVEGEVSATTKEGRISHLPADRSNSVYLEVVNKDWLTQHKTWWLNLPGLEGKNSTSISMFCVRDHNNNRVVPVWYQDGKVVPLLFDQENDHLYKQPVTSGAMDAMFDFDGKLISGKILEAKIMLGNERIKEPVMMDGYLRVTTESGIILVVDGHLEMGTLVAVSMEWQKNSTLELEMETLADIWPHGDVVLLLGDFDDSEPAW</sequence>
<protein>
    <submittedName>
        <fullName evidence="1">Uncharacterized protein</fullName>
    </submittedName>
</protein>
<gene>
    <name evidence="1" type="ORF">KI387_028461</name>
</gene>
<organism evidence="1 2">
    <name type="scientific">Taxus chinensis</name>
    <name type="common">Chinese yew</name>
    <name type="synonym">Taxus wallichiana var. chinensis</name>
    <dbReference type="NCBI Taxonomy" id="29808"/>
    <lineage>
        <taxon>Eukaryota</taxon>
        <taxon>Viridiplantae</taxon>
        <taxon>Streptophyta</taxon>
        <taxon>Embryophyta</taxon>
        <taxon>Tracheophyta</taxon>
        <taxon>Spermatophyta</taxon>
        <taxon>Pinopsida</taxon>
        <taxon>Pinidae</taxon>
        <taxon>Conifers II</taxon>
        <taxon>Cupressales</taxon>
        <taxon>Taxaceae</taxon>
        <taxon>Taxus</taxon>
    </lineage>
</organism>
<evidence type="ECO:0000313" key="1">
    <source>
        <dbReference type="EMBL" id="KAH9296779.1"/>
    </source>
</evidence>
<reference evidence="1 2" key="1">
    <citation type="journal article" date="2021" name="Nat. Plants">
        <title>The Taxus genome provides insights into paclitaxel biosynthesis.</title>
        <authorList>
            <person name="Xiong X."/>
            <person name="Gou J."/>
            <person name="Liao Q."/>
            <person name="Li Y."/>
            <person name="Zhou Q."/>
            <person name="Bi G."/>
            <person name="Li C."/>
            <person name="Du R."/>
            <person name="Wang X."/>
            <person name="Sun T."/>
            <person name="Guo L."/>
            <person name="Liang H."/>
            <person name="Lu P."/>
            <person name="Wu Y."/>
            <person name="Zhang Z."/>
            <person name="Ro D.K."/>
            <person name="Shang Y."/>
            <person name="Huang S."/>
            <person name="Yan J."/>
        </authorList>
    </citation>
    <scope>NUCLEOTIDE SEQUENCE [LARGE SCALE GENOMIC DNA]</scope>
    <source>
        <strain evidence="1">Ta-2019</strain>
    </source>
</reference>
<accession>A0AA38CFE0</accession>
<dbReference type="EMBL" id="JAHRHJ020000010">
    <property type="protein sequence ID" value="KAH9296779.1"/>
    <property type="molecule type" value="Genomic_DNA"/>
</dbReference>
<keyword evidence="2" id="KW-1185">Reference proteome</keyword>
<comment type="caution">
    <text evidence="1">The sequence shown here is derived from an EMBL/GenBank/DDBJ whole genome shotgun (WGS) entry which is preliminary data.</text>
</comment>
<dbReference type="Proteomes" id="UP000824469">
    <property type="component" value="Unassembled WGS sequence"/>
</dbReference>
<dbReference type="AlphaFoldDB" id="A0AA38CFE0"/>
<name>A0AA38CFE0_TAXCH</name>
<evidence type="ECO:0000313" key="2">
    <source>
        <dbReference type="Proteomes" id="UP000824469"/>
    </source>
</evidence>
<proteinExistence type="predicted"/>